<dbReference type="NCBIfam" id="TIGR01843">
    <property type="entry name" value="type_I_hlyD"/>
    <property type="match status" value="1"/>
</dbReference>
<dbReference type="Gene3D" id="2.40.30.170">
    <property type="match status" value="1"/>
</dbReference>
<gene>
    <name evidence="13" type="ORF">DD235_13100</name>
</gene>
<evidence type="ECO:0000259" key="11">
    <source>
        <dbReference type="Pfam" id="PF25994"/>
    </source>
</evidence>
<evidence type="ECO:0000256" key="2">
    <source>
        <dbReference type="ARBA" id="ARBA00009477"/>
    </source>
</evidence>
<dbReference type="GO" id="GO:0009306">
    <property type="term" value="P:protein secretion"/>
    <property type="evidence" value="ECO:0007669"/>
    <property type="project" value="InterPro"/>
</dbReference>
<dbReference type="GO" id="GO:0019898">
    <property type="term" value="C:extrinsic component of membrane"/>
    <property type="evidence" value="ECO:0007669"/>
    <property type="project" value="InterPro"/>
</dbReference>
<dbReference type="EMBL" id="QETA01000006">
    <property type="protein sequence ID" value="PWF21739.1"/>
    <property type="molecule type" value="Genomic_DNA"/>
</dbReference>
<evidence type="ECO:0000313" key="14">
    <source>
        <dbReference type="Proteomes" id="UP000245212"/>
    </source>
</evidence>
<evidence type="ECO:0000256" key="8">
    <source>
        <dbReference type="ARBA" id="ARBA00023136"/>
    </source>
</evidence>
<feature type="domain" description="AprE-like beta-barrel" evidence="12">
    <location>
        <begin position="359"/>
        <end position="446"/>
    </location>
</feature>
<dbReference type="InterPro" id="IPR058982">
    <property type="entry name" value="Beta-barrel_AprE"/>
</dbReference>
<proteinExistence type="inferred from homology"/>
<dbReference type="InterPro" id="IPR010129">
    <property type="entry name" value="T1SS_HlyD"/>
</dbReference>
<evidence type="ECO:0000256" key="4">
    <source>
        <dbReference type="ARBA" id="ARBA00022475"/>
    </source>
</evidence>
<dbReference type="PANTHER" id="PTHR30386">
    <property type="entry name" value="MEMBRANE FUSION SUBUNIT OF EMRAB-TOLC MULTIDRUG EFFLUX PUMP"/>
    <property type="match status" value="1"/>
</dbReference>
<organism evidence="13 14">
    <name type="scientific">Corticimicrobacter populi</name>
    <dbReference type="NCBI Taxonomy" id="2175229"/>
    <lineage>
        <taxon>Bacteria</taxon>
        <taxon>Pseudomonadati</taxon>
        <taxon>Pseudomonadota</taxon>
        <taxon>Betaproteobacteria</taxon>
        <taxon>Burkholderiales</taxon>
        <taxon>Alcaligenaceae</taxon>
        <taxon>Corticimicrobacter</taxon>
    </lineage>
</organism>
<dbReference type="GO" id="GO:0005886">
    <property type="term" value="C:plasma membrane"/>
    <property type="evidence" value="ECO:0007669"/>
    <property type="project" value="UniProtKB-SubCell"/>
</dbReference>
<protein>
    <recommendedName>
        <fullName evidence="9">Membrane fusion protein (MFP) family protein</fullName>
    </recommendedName>
</protein>
<keyword evidence="3 9" id="KW-0813">Transport</keyword>
<dbReference type="SUPFAM" id="SSF111369">
    <property type="entry name" value="HlyD-like secretion proteins"/>
    <property type="match status" value="1"/>
</dbReference>
<dbReference type="PROSITE" id="PS00543">
    <property type="entry name" value="HLYD_FAMILY"/>
    <property type="match status" value="1"/>
</dbReference>
<keyword evidence="5 9" id="KW-0997">Cell inner membrane</keyword>
<sequence length="469" mass="52274">MKRLFALLWMPFSWLVRPVMKLFDRLVDGRNPYAERYAAQDLIADAQWTIQQQQARGSRKLLWVSTLVVVLLLVWAAVGKIDEVVRGTGKVVPSRQVQVIQSLDGGIVEEILVRPGEQVEAGQILLRIDPTRFSSSLGENRAERLSLLAKAARLEALANGTDFVAPEDVLRDAPDLAENERQVWQTRNRELAATLTIAQEQLRQREQELRETRANRDQASSSCGLTSQELRVTQPLLQSGAVSEVDLLRLRRDVARYCGEAKAAEAQISRIEAAISEATTKVEESELNARNEARRELSETQAKLATLKESQVALADRVKLAEVRSPVRGVVNNMMINTVGGVVQPGKDILDIVPSDDTLLLEVKINPRDIGFLHPGQKAEVKFTAYDFAIFGGLEGEVEQIGADSITDEKDNSYYLVKVRTGQSYVGDDARPILPGMQAEVHVMTGKRTLLHYLLKPILRARENALTER</sequence>
<evidence type="ECO:0000256" key="6">
    <source>
        <dbReference type="ARBA" id="ARBA00022692"/>
    </source>
</evidence>
<dbReference type="GO" id="GO:1990195">
    <property type="term" value="C:macrolide transmembrane transporter complex"/>
    <property type="evidence" value="ECO:0007669"/>
    <property type="project" value="InterPro"/>
</dbReference>
<dbReference type="Gene3D" id="2.40.50.100">
    <property type="match status" value="1"/>
</dbReference>
<dbReference type="Proteomes" id="UP000245212">
    <property type="component" value="Unassembled WGS sequence"/>
</dbReference>
<feature type="coiled-coil region" evidence="10">
    <location>
        <begin position="247"/>
        <end position="310"/>
    </location>
</feature>
<evidence type="ECO:0000259" key="12">
    <source>
        <dbReference type="Pfam" id="PF26002"/>
    </source>
</evidence>
<dbReference type="InterPro" id="IPR058781">
    <property type="entry name" value="HH_AprE-like"/>
</dbReference>
<dbReference type="InterPro" id="IPR030190">
    <property type="entry name" value="MacA_alpha-hairpin_sf"/>
</dbReference>
<feature type="transmembrane region" description="Helical" evidence="9">
    <location>
        <begin position="61"/>
        <end position="78"/>
    </location>
</feature>
<comment type="caution">
    <text evidence="13">The sequence shown here is derived from an EMBL/GenBank/DDBJ whole genome shotgun (WGS) entry which is preliminary data.</text>
</comment>
<dbReference type="AlphaFoldDB" id="A0A2V1JYQ2"/>
<dbReference type="InterPro" id="IPR050739">
    <property type="entry name" value="MFP"/>
</dbReference>
<dbReference type="GO" id="GO:1990961">
    <property type="term" value="P:xenobiotic detoxification by transmembrane export across the plasma membrane"/>
    <property type="evidence" value="ECO:0007669"/>
    <property type="project" value="InterPro"/>
</dbReference>
<dbReference type="InterPro" id="IPR006144">
    <property type="entry name" value="Secretion_HlyD_CS"/>
</dbReference>
<dbReference type="Gene3D" id="6.10.140.1990">
    <property type="match status" value="1"/>
</dbReference>
<keyword evidence="4 9" id="KW-1003">Cell membrane</keyword>
<dbReference type="Pfam" id="PF25994">
    <property type="entry name" value="HH_AprE"/>
    <property type="match status" value="1"/>
</dbReference>
<comment type="subcellular location">
    <subcellularLocation>
        <location evidence="1 9">Cell inner membrane</location>
        <topology evidence="1 9">Single-pass membrane protein</topology>
    </subcellularLocation>
</comment>
<evidence type="ECO:0000313" key="13">
    <source>
        <dbReference type="EMBL" id="PWF21739.1"/>
    </source>
</evidence>
<dbReference type="Pfam" id="PF26002">
    <property type="entry name" value="Beta-barrel_AprE"/>
    <property type="match status" value="1"/>
</dbReference>
<feature type="domain" description="AprE-like long alpha-helical hairpin" evidence="11">
    <location>
        <begin position="135"/>
        <end position="317"/>
    </location>
</feature>
<comment type="similarity">
    <text evidence="2 9">Belongs to the membrane fusion protein (MFP) (TC 8.A.1) family.</text>
</comment>
<evidence type="ECO:0000256" key="7">
    <source>
        <dbReference type="ARBA" id="ARBA00022989"/>
    </source>
</evidence>
<evidence type="ECO:0000256" key="5">
    <source>
        <dbReference type="ARBA" id="ARBA00022519"/>
    </source>
</evidence>
<dbReference type="PRINTS" id="PR01490">
    <property type="entry name" value="RTXTOXIND"/>
</dbReference>
<keyword evidence="10" id="KW-0175">Coiled coil</keyword>
<keyword evidence="6 9" id="KW-0812">Transmembrane</keyword>
<keyword evidence="7 9" id="KW-1133">Transmembrane helix</keyword>
<keyword evidence="8 9" id="KW-0472">Membrane</keyword>
<feature type="coiled-coil region" evidence="10">
    <location>
        <begin position="188"/>
        <end position="222"/>
    </location>
</feature>
<evidence type="ECO:0000256" key="10">
    <source>
        <dbReference type="SAM" id="Coils"/>
    </source>
</evidence>
<accession>A0A2V1JYQ2</accession>
<name>A0A2V1JYQ2_9BURK</name>
<evidence type="ECO:0000256" key="3">
    <source>
        <dbReference type="ARBA" id="ARBA00022448"/>
    </source>
</evidence>
<evidence type="ECO:0000256" key="1">
    <source>
        <dbReference type="ARBA" id="ARBA00004377"/>
    </source>
</evidence>
<dbReference type="PANTHER" id="PTHR30386:SF26">
    <property type="entry name" value="TRANSPORT PROTEIN COMB"/>
    <property type="match status" value="1"/>
</dbReference>
<evidence type="ECO:0000256" key="9">
    <source>
        <dbReference type="RuleBase" id="RU365093"/>
    </source>
</evidence>
<reference evidence="14" key="1">
    <citation type="submission" date="2018-05" db="EMBL/GenBank/DDBJ databases">
        <authorList>
            <person name="Li Y."/>
        </authorList>
    </citation>
    <scope>NUCLEOTIDE SEQUENCE [LARGE SCALE GENOMIC DNA]</scope>
    <source>
        <strain evidence="14">3d-2-2</strain>
    </source>
</reference>
<keyword evidence="14" id="KW-1185">Reference proteome</keyword>